<dbReference type="EC" id="1.14.18.1" evidence="3"/>
<dbReference type="Gene3D" id="2.60.310.20">
    <property type="match status" value="1"/>
</dbReference>
<dbReference type="InterPro" id="IPR008922">
    <property type="entry name" value="Di-copper_centre_dom_sf"/>
</dbReference>
<evidence type="ECO:0000259" key="12">
    <source>
        <dbReference type="PROSITE" id="PS00498"/>
    </source>
</evidence>
<dbReference type="SUPFAM" id="SSF48056">
    <property type="entry name" value="Di-copper centre-containing domain"/>
    <property type="match status" value="1"/>
</dbReference>
<evidence type="ECO:0000256" key="4">
    <source>
        <dbReference type="ARBA" id="ARBA00022723"/>
    </source>
</evidence>
<evidence type="ECO:0000256" key="6">
    <source>
        <dbReference type="ARBA" id="ARBA00023008"/>
    </source>
</evidence>
<evidence type="ECO:0000256" key="9">
    <source>
        <dbReference type="ARBA" id="ARBA00048233"/>
    </source>
</evidence>
<protein>
    <recommendedName>
        <fullName evidence="3">tyrosinase</fullName>
        <ecNumber evidence="3">1.14.18.1</ecNumber>
    </recommendedName>
</protein>
<name>A0A090MKY8_9HYPO</name>
<accession>A0A090MKY8</accession>
<dbReference type="PRINTS" id="PR00092">
    <property type="entry name" value="TYROSINASE"/>
</dbReference>
<feature type="domain" description="Tyrosinase copper-binding" evidence="12">
    <location>
        <begin position="387"/>
        <end position="398"/>
    </location>
</feature>
<dbReference type="InterPro" id="IPR050316">
    <property type="entry name" value="Tyrosinase/Hemocyanin"/>
</dbReference>
<comment type="caution">
    <text evidence="13">The sequence shown here is derived from an EMBL/GenBank/DDBJ whole genome shotgun (WGS) entry which is preliminary data.</text>
</comment>
<comment type="catalytic activity">
    <reaction evidence="9">
        <text>2 L-dopa + O2 = 2 L-dopaquinone + 2 H2O</text>
        <dbReference type="Rhea" id="RHEA:34287"/>
        <dbReference type="ChEBI" id="CHEBI:15377"/>
        <dbReference type="ChEBI" id="CHEBI:15379"/>
        <dbReference type="ChEBI" id="CHEBI:57504"/>
        <dbReference type="ChEBI" id="CHEBI:57924"/>
        <dbReference type="EC" id="1.14.18.1"/>
    </reaction>
</comment>
<organism evidence="13">
    <name type="scientific">Fusarium clavum</name>
    <dbReference type="NCBI Taxonomy" id="2594811"/>
    <lineage>
        <taxon>Eukaryota</taxon>
        <taxon>Fungi</taxon>
        <taxon>Dikarya</taxon>
        <taxon>Ascomycota</taxon>
        <taxon>Pezizomycotina</taxon>
        <taxon>Sordariomycetes</taxon>
        <taxon>Hypocreomycetidae</taxon>
        <taxon>Hypocreales</taxon>
        <taxon>Nectriaceae</taxon>
        <taxon>Fusarium</taxon>
        <taxon>Fusarium incarnatum-equiseti species complex</taxon>
    </lineage>
</organism>
<keyword evidence="7" id="KW-0503">Monooxygenase</keyword>
<dbReference type="PROSITE" id="PS00497">
    <property type="entry name" value="TYROSINASE_1"/>
    <property type="match status" value="1"/>
</dbReference>
<dbReference type="Pfam" id="PF00264">
    <property type="entry name" value="Tyrosinase"/>
    <property type="match status" value="1"/>
</dbReference>
<comment type="cofactor">
    <cofactor evidence="1">
        <name>Cu(2+)</name>
        <dbReference type="ChEBI" id="CHEBI:29036"/>
    </cofactor>
</comment>
<feature type="domain" description="Tyrosinase copper-binding" evidence="11">
    <location>
        <begin position="100"/>
        <end position="117"/>
    </location>
</feature>
<reference evidence="13" key="1">
    <citation type="submission" date="2013-05" db="EMBL/GenBank/DDBJ databases">
        <title>Draft genome sequences of six wheat associated Fusarium spp. isolates.</title>
        <authorList>
            <person name="Moolhuijzen P.M."/>
            <person name="Manners J.M."/>
            <person name="Wilcox S."/>
            <person name="Bellgard M.I."/>
            <person name="Gardiner D.M."/>
        </authorList>
    </citation>
    <scope>NUCLEOTIDE SEQUENCE</scope>
    <source>
        <strain evidence="13">CS3069</strain>
    </source>
</reference>
<dbReference type="AlphaFoldDB" id="A0A090MKY8"/>
<keyword evidence="6" id="KW-0186">Copper</keyword>
<dbReference type="GO" id="GO:0042438">
    <property type="term" value="P:melanin biosynthetic process"/>
    <property type="evidence" value="ECO:0007669"/>
    <property type="project" value="UniProtKB-KW"/>
</dbReference>
<evidence type="ECO:0000256" key="3">
    <source>
        <dbReference type="ARBA" id="ARBA00011906"/>
    </source>
</evidence>
<comment type="catalytic activity">
    <reaction evidence="10">
        <text>L-tyrosine + O2 = L-dopaquinone + H2O</text>
        <dbReference type="Rhea" id="RHEA:18117"/>
        <dbReference type="ChEBI" id="CHEBI:15377"/>
        <dbReference type="ChEBI" id="CHEBI:15379"/>
        <dbReference type="ChEBI" id="CHEBI:57924"/>
        <dbReference type="ChEBI" id="CHEBI:58315"/>
        <dbReference type="EC" id="1.14.18.1"/>
    </reaction>
</comment>
<evidence type="ECO:0000313" key="13">
    <source>
        <dbReference type="EMBL" id="CEG05702.1"/>
    </source>
</evidence>
<keyword evidence="8" id="KW-0470">Melanin biosynthesis</keyword>
<evidence type="ECO:0000256" key="8">
    <source>
        <dbReference type="ARBA" id="ARBA00023101"/>
    </source>
</evidence>
<dbReference type="GO" id="GO:0046872">
    <property type="term" value="F:metal ion binding"/>
    <property type="evidence" value="ECO:0007669"/>
    <property type="project" value="UniProtKB-KW"/>
</dbReference>
<gene>
    <name evidence="13" type="ORF">BN850_0135430</name>
</gene>
<proteinExistence type="inferred from homology"/>
<dbReference type="PROSITE" id="PS00498">
    <property type="entry name" value="TYROSINASE_2"/>
    <property type="match status" value="1"/>
</dbReference>
<dbReference type="Pfam" id="PF18132">
    <property type="entry name" value="Tyrosinase_C"/>
    <property type="match status" value="1"/>
</dbReference>
<dbReference type="GO" id="GO:0004503">
    <property type="term" value="F:tyrosinase activity"/>
    <property type="evidence" value="ECO:0007669"/>
    <property type="project" value="UniProtKB-EC"/>
</dbReference>
<evidence type="ECO:0000256" key="10">
    <source>
        <dbReference type="ARBA" id="ARBA00048881"/>
    </source>
</evidence>
<evidence type="ECO:0000256" key="2">
    <source>
        <dbReference type="ARBA" id="ARBA00009928"/>
    </source>
</evidence>
<evidence type="ECO:0000256" key="5">
    <source>
        <dbReference type="ARBA" id="ARBA00023002"/>
    </source>
</evidence>
<comment type="similarity">
    <text evidence="2">Belongs to the tyrosinase family.</text>
</comment>
<dbReference type="Gene3D" id="1.10.1280.10">
    <property type="entry name" value="Di-copper center containing domain from catechol oxidase"/>
    <property type="match status" value="1"/>
</dbReference>
<dbReference type="PANTHER" id="PTHR11474">
    <property type="entry name" value="TYROSINASE FAMILY MEMBER"/>
    <property type="match status" value="1"/>
</dbReference>
<dbReference type="PANTHER" id="PTHR11474:SF76">
    <property type="entry name" value="SHKT DOMAIN-CONTAINING PROTEIN"/>
    <property type="match status" value="1"/>
</dbReference>
<sequence>MASSDGHYCITGVQDDLDPNRDNFLREVPVRMDVDEWFLSQDPIHINQRALFFPAFWAFSQTSPHERLSWFQIAGIHGKPFVAWDEDAQEGKTESGYCTHNSILFTTWHRPYMLLWEQVIYEMMKKEAGNFDEQDREELLEAAKFWRFPFWDWALKKQSPGKGGEYDYHIPLVIQVEEVYIRSPAGFSTVKNAFYQYNMPGGVSMGDESLKNPIDPENPLKDLRITSNTGKTYSGYKYTLPYDNCSSTSRYAVGHGSIDNNWIKGKQNNKRIEKALRGYEWDPVSNTDNEDKKTWYRQRGKLTASLREAFYRVLTIERFEDFSTKRMPDMEPEPKSGPGYNQKGYAFDSVENIHDNLHGWCGGDVTTINDGIALLGHMSDVTVAAFDPIFWLHHCNIDRLFAMWQMLHEDQWFSDADIRNKDEGNFWIRAGHKFKSTDELRPFRDEIGEYYTSNAVREVTRLGYTYPGLEKWLYLKPDGSYNKEDHLDVLRRILSENYNASWEAVQVSHFSQAIQGQNGLPVLSFGEYKENAVDLIGIDDYVIDVEYDKFALNGRGFTVSIFIGRVPKHPPYSMGQVDSLVGQVINFSSEIPASNVGGCQNCRTQQGEKTISTGRVVLTNALITRLRHQINHTPHLPGGETVLRGMESDKVIPFLKDNLHWRVTSMGEDISGSQIPSLKVMLGVGKADYYADRTKMSRFYDYKHIDIETLNDEAPYNKHPLYVPGMW</sequence>
<dbReference type="InterPro" id="IPR002227">
    <property type="entry name" value="Tyrosinase_Cu-bd"/>
</dbReference>
<dbReference type="InterPro" id="IPR041640">
    <property type="entry name" value="Tyrosinase_C"/>
</dbReference>
<keyword evidence="5" id="KW-0560">Oxidoreductase</keyword>
<evidence type="ECO:0000256" key="1">
    <source>
        <dbReference type="ARBA" id="ARBA00001973"/>
    </source>
</evidence>
<keyword evidence="4" id="KW-0479">Metal-binding</keyword>
<evidence type="ECO:0000259" key="11">
    <source>
        <dbReference type="PROSITE" id="PS00497"/>
    </source>
</evidence>
<dbReference type="EMBL" id="CBMI010004960">
    <property type="protein sequence ID" value="CEG05702.1"/>
    <property type="molecule type" value="Genomic_DNA"/>
</dbReference>
<evidence type="ECO:0000256" key="7">
    <source>
        <dbReference type="ARBA" id="ARBA00023033"/>
    </source>
</evidence>